<accession>A0AAE0YFY6</accession>
<name>A0AAE0YFY6_9GAST</name>
<dbReference type="EMBL" id="JAWDGP010006255">
    <property type="protein sequence ID" value="KAK3744515.1"/>
    <property type="molecule type" value="Genomic_DNA"/>
</dbReference>
<gene>
    <name evidence="2" type="ORF">RRG08_056653</name>
</gene>
<dbReference type="AlphaFoldDB" id="A0AAE0YFY6"/>
<comment type="caution">
    <text evidence="2">The sequence shown here is derived from an EMBL/GenBank/DDBJ whole genome shotgun (WGS) entry which is preliminary data.</text>
</comment>
<proteinExistence type="predicted"/>
<feature type="compositionally biased region" description="Acidic residues" evidence="1">
    <location>
        <begin position="174"/>
        <end position="196"/>
    </location>
</feature>
<dbReference type="Proteomes" id="UP001283361">
    <property type="component" value="Unassembled WGS sequence"/>
</dbReference>
<evidence type="ECO:0000256" key="1">
    <source>
        <dbReference type="SAM" id="MobiDB-lite"/>
    </source>
</evidence>
<organism evidence="2 3">
    <name type="scientific">Elysia crispata</name>
    <name type="common">lettuce slug</name>
    <dbReference type="NCBI Taxonomy" id="231223"/>
    <lineage>
        <taxon>Eukaryota</taxon>
        <taxon>Metazoa</taxon>
        <taxon>Spiralia</taxon>
        <taxon>Lophotrochozoa</taxon>
        <taxon>Mollusca</taxon>
        <taxon>Gastropoda</taxon>
        <taxon>Heterobranchia</taxon>
        <taxon>Euthyneura</taxon>
        <taxon>Panpulmonata</taxon>
        <taxon>Sacoglossa</taxon>
        <taxon>Placobranchoidea</taxon>
        <taxon>Plakobranchidae</taxon>
        <taxon>Elysia</taxon>
    </lineage>
</organism>
<reference evidence="2" key="1">
    <citation type="journal article" date="2023" name="G3 (Bethesda)">
        <title>A reference genome for the long-term kleptoplast-retaining sea slug Elysia crispata morphotype clarki.</title>
        <authorList>
            <person name="Eastman K.E."/>
            <person name="Pendleton A.L."/>
            <person name="Shaikh M.A."/>
            <person name="Suttiyut T."/>
            <person name="Ogas R."/>
            <person name="Tomko P."/>
            <person name="Gavelis G."/>
            <person name="Widhalm J.R."/>
            <person name="Wisecaver J.H."/>
        </authorList>
    </citation>
    <scope>NUCLEOTIDE SEQUENCE</scope>
    <source>
        <strain evidence="2">ECLA1</strain>
    </source>
</reference>
<protein>
    <submittedName>
        <fullName evidence="2">Uncharacterized protein</fullName>
    </submittedName>
</protein>
<keyword evidence="3" id="KW-1185">Reference proteome</keyword>
<evidence type="ECO:0000313" key="3">
    <source>
        <dbReference type="Proteomes" id="UP001283361"/>
    </source>
</evidence>
<evidence type="ECO:0000313" key="2">
    <source>
        <dbReference type="EMBL" id="KAK3744515.1"/>
    </source>
</evidence>
<sequence length="196" mass="21646">MPQRPAISPWLSGPALIVISSVDYYAPETGHLPVAVGLSKLQLIHDLYLRQNGSFMDHGPTRSKPIGDVKEKKNHWYFVFLLTRGTRLHESITAGATIKTLEFTFSAPANDIKLLGPDVEAGFGLPLAHSPQDLQRVPVSSVSLCLPSIRSNWKPRSRSICWTSRLIGSSELVSAEDGEEEVEEEEVEEETDSIPL</sequence>
<feature type="region of interest" description="Disordered" evidence="1">
    <location>
        <begin position="173"/>
        <end position="196"/>
    </location>
</feature>